<dbReference type="RefSeq" id="WP_201362851.1">
    <property type="nucleotide sequence ID" value="NZ_BNJJ01000008.1"/>
</dbReference>
<evidence type="ECO:0000259" key="2">
    <source>
        <dbReference type="Pfam" id="PF04545"/>
    </source>
</evidence>
<protein>
    <recommendedName>
        <fullName evidence="2">RNA polymerase sigma-70 region 4 domain-containing protein</fullName>
    </recommendedName>
</protein>
<proteinExistence type="predicted"/>
<dbReference type="InterPro" id="IPR036388">
    <property type="entry name" value="WH-like_DNA-bd_sf"/>
</dbReference>
<dbReference type="SUPFAM" id="SSF88659">
    <property type="entry name" value="Sigma3 and sigma4 domains of RNA polymerase sigma factors"/>
    <property type="match status" value="1"/>
</dbReference>
<dbReference type="Pfam" id="PF04545">
    <property type="entry name" value="Sigma70_r4"/>
    <property type="match status" value="1"/>
</dbReference>
<comment type="caution">
    <text evidence="3">The sequence shown here is derived from an EMBL/GenBank/DDBJ whole genome shotgun (WGS) entry which is preliminary data.</text>
</comment>
<evidence type="ECO:0000313" key="4">
    <source>
        <dbReference type="Proteomes" id="UP000635565"/>
    </source>
</evidence>
<dbReference type="Gene3D" id="1.10.10.10">
    <property type="entry name" value="Winged helix-like DNA-binding domain superfamily/Winged helix DNA-binding domain"/>
    <property type="match status" value="1"/>
</dbReference>
<feature type="compositionally biased region" description="Polar residues" evidence="1">
    <location>
        <begin position="216"/>
        <end position="227"/>
    </location>
</feature>
<accession>A0ABQ3VJ76</accession>
<dbReference type="Proteomes" id="UP000635565">
    <property type="component" value="Unassembled WGS sequence"/>
</dbReference>
<dbReference type="CDD" id="cd06171">
    <property type="entry name" value="Sigma70_r4"/>
    <property type="match status" value="1"/>
</dbReference>
<feature type="region of interest" description="Disordered" evidence="1">
    <location>
        <begin position="1"/>
        <end position="83"/>
    </location>
</feature>
<keyword evidence="4" id="KW-1185">Reference proteome</keyword>
<feature type="region of interest" description="Disordered" evidence="1">
    <location>
        <begin position="199"/>
        <end position="242"/>
    </location>
</feature>
<gene>
    <name evidence="3" type="ORF">KSZ_31920</name>
</gene>
<evidence type="ECO:0000256" key="1">
    <source>
        <dbReference type="SAM" id="MobiDB-lite"/>
    </source>
</evidence>
<reference evidence="3 4" key="1">
    <citation type="journal article" date="2021" name="Int. J. Syst. Evol. Microbiol.">
        <title>Reticulibacter mediterranei gen. nov., sp. nov., within the new family Reticulibacteraceae fam. nov., and Ktedonospora formicarum gen. nov., sp. nov., Ktedonobacter robiniae sp. nov., Dictyobacter formicarum sp. nov. and Dictyobacter arantiisoli sp. nov., belonging to the class Ktedonobacteria.</title>
        <authorList>
            <person name="Yabe S."/>
            <person name="Zheng Y."/>
            <person name="Wang C.M."/>
            <person name="Sakai Y."/>
            <person name="Abe K."/>
            <person name="Yokota A."/>
            <person name="Donadio S."/>
            <person name="Cavaletti L."/>
            <person name="Monciardini P."/>
        </authorList>
    </citation>
    <scope>NUCLEOTIDE SEQUENCE [LARGE SCALE GENOMIC DNA]</scope>
    <source>
        <strain evidence="3 4">SOSP1-9</strain>
    </source>
</reference>
<feature type="compositionally biased region" description="Basic and acidic residues" evidence="1">
    <location>
        <begin position="199"/>
        <end position="215"/>
    </location>
</feature>
<evidence type="ECO:0000313" key="3">
    <source>
        <dbReference type="EMBL" id="GHO85186.1"/>
    </source>
</evidence>
<dbReference type="InterPro" id="IPR007630">
    <property type="entry name" value="RNA_pol_sigma70_r4"/>
</dbReference>
<organism evidence="3 4">
    <name type="scientific">Dictyobacter formicarum</name>
    <dbReference type="NCBI Taxonomy" id="2778368"/>
    <lineage>
        <taxon>Bacteria</taxon>
        <taxon>Bacillati</taxon>
        <taxon>Chloroflexota</taxon>
        <taxon>Ktedonobacteria</taxon>
        <taxon>Ktedonobacterales</taxon>
        <taxon>Dictyobacteraceae</taxon>
        <taxon>Dictyobacter</taxon>
    </lineage>
</organism>
<dbReference type="InterPro" id="IPR013324">
    <property type="entry name" value="RNA_pol_sigma_r3/r4-like"/>
</dbReference>
<name>A0ABQ3VJ76_9CHLR</name>
<feature type="domain" description="RNA polymerase sigma-70 region 4" evidence="2">
    <location>
        <begin position="126"/>
        <end position="170"/>
    </location>
</feature>
<sequence length="242" mass="27829">MGEQYRPHTQSSADQPQDMHHSAQNNPSEPNEKIVIQKVKKPAKLDKTTSGGVETTPPAKTTMGIEGERKEQERAPQPPQQQVKETIDENVPQQVIYEVKKLPPGVNAVQLDFLAEASEIKAFKWLKPETAKIIAEYFTSERTYKDIAQEYGISKQAVRDRINRGLTKLRYVLYSERPELRFEDKYPIELIKKGKDNLEVHRSERSRMRSSESQRNRPSNPPTQMEQNVDIFITKPSVSEKD</sequence>
<dbReference type="EMBL" id="BNJJ01000008">
    <property type="protein sequence ID" value="GHO85186.1"/>
    <property type="molecule type" value="Genomic_DNA"/>
</dbReference>